<dbReference type="OrthoDB" id="9759819at2"/>
<dbReference type="Proteomes" id="UP000238642">
    <property type="component" value="Unassembled WGS sequence"/>
</dbReference>
<gene>
    <name evidence="1" type="ORF">C5749_01640</name>
</gene>
<dbReference type="RefSeq" id="WP_105722418.1">
    <property type="nucleotide sequence ID" value="NZ_PVBS01000001.1"/>
</dbReference>
<dbReference type="AlphaFoldDB" id="A0A2S9JS30"/>
<keyword evidence="2" id="KW-1185">Reference proteome</keyword>
<dbReference type="EMBL" id="PVBS01000001">
    <property type="protein sequence ID" value="PRD56018.1"/>
    <property type="molecule type" value="Genomic_DNA"/>
</dbReference>
<evidence type="ECO:0000313" key="1">
    <source>
        <dbReference type="EMBL" id="PRD56018.1"/>
    </source>
</evidence>
<protein>
    <submittedName>
        <fullName evidence="1">Uncharacterized protein</fullName>
    </submittedName>
</protein>
<comment type="caution">
    <text evidence="1">The sequence shown here is derived from an EMBL/GenBank/DDBJ whole genome shotgun (WGS) entry which is preliminary data.</text>
</comment>
<reference evidence="1 2" key="1">
    <citation type="submission" date="2018-02" db="EMBL/GenBank/DDBJ databases">
        <title>The draft genome of Sphingobacterium gobiense H7.</title>
        <authorList>
            <person name="Li L."/>
            <person name="Liu L."/>
            <person name="Zhang X."/>
            <person name="Wang T."/>
            <person name="Liang L."/>
        </authorList>
    </citation>
    <scope>NUCLEOTIDE SEQUENCE [LARGE SCALE GENOMIC DNA]</scope>
    <source>
        <strain evidence="1 2">ACCC 05757</strain>
    </source>
</reference>
<accession>A0A2S9JS30</accession>
<proteinExistence type="predicted"/>
<name>A0A2S9JS30_9SPHI</name>
<sequence length="72" mass="8125">MELGLHLSELNCKQYFIANDKKLDSEEALQNFDLEAKIKVANFRCESGITTDLLTYPSVCSDMLTPVRGRTV</sequence>
<organism evidence="1 2">
    <name type="scientific">Sphingobacterium gobiense</name>
    <dbReference type="NCBI Taxonomy" id="1382456"/>
    <lineage>
        <taxon>Bacteria</taxon>
        <taxon>Pseudomonadati</taxon>
        <taxon>Bacteroidota</taxon>
        <taxon>Sphingobacteriia</taxon>
        <taxon>Sphingobacteriales</taxon>
        <taxon>Sphingobacteriaceae</taxon>
        <taxon>Sphingobacterium</taxon>
    </lineage>
</organism>
<evidence type="ECO:0000313" key="2">
    <source>
        <dbReference type="Proteomes" id="UP000238642"/>
    </source>
</evidence>